<keyword evidence="2" id="KW-1185">Reference proteome</keyword>
<organism evidence="1 2">
    <name type="scientific">Klebsormidium nitens</name>
    <name type="common">Green alga</name>
    <name type="synonym">Ulothrix nitens</name>
    <dbReference type="NCBI Taxonomy" id="105231"/>
    <lineage>
        <taxon>Eukaryota</taxon>
        <taxon>Viridiplantae</taxon>
        <taxon>Streptophyta</taxon>
        <taxon>Klebsormidiophyceae</taxon>
        <taxon>Klebsormidiales</taxon>
        <taxon>Klebsormidiaceae</taxon>
        <taxon>Klebsormidium</taxon>
    </lineage>
</organism>
<accession>A0A1Y1I683</accession>
<dbReference type="EMBL" id="DF237214">
    <property type="protein sequence ID" value="GAQ86013.1"/>
    <property type="molecule type" value="Genomic_DNA"/>
</dbReference>
<proteinExistence type="predicted"/>
<protein>
    <submittedName>
        <fullName evidence="1">Uncharacterized protein</fullName>
    </submittedName>
</protein>
<evidence type="ECO:0000313" key="1">
    <source>
        <dbReference type="EMBL" id="GAQ86013.1"/>
    </source>
</evidence>
<dbReference type="Proteomes" id="UP000054558">
    <property type="component" value="Unassembled WGS sequence"/>
</dbReference>
<gene>
    <name evidence="1" type="ORF">KFL_002650095</name>
</gene>
<name>A0A1Y1I683_KLENI</name>
<sequence length="168" mass="18443">MIPALVLVILEGHQDDEIVRLCRMGVLAYCTSVLAPGLPTFRLAIAQNSLSKELFVSYDWGNNAARIAGANTPGTKKGLQHMILDLQPRHHSVEVLDVIKDELQRLALYYKHCQGSFTGNPPGETAQDLLKAQYPGERCSVCQNLETTKGLSMPAKRFKDSSGFGRSS</sequence>
<reference evidence="1 2" key="1">
    <citation type="journal article" date="2014" name="Nat. Commun.">
        <title>Klebsormidium flaccidum genome reveals primary factors for plant terrestrial adaptation.</title>
        <authorList>
            <person name="Hori K."/>
            <person name="Maruyama F."/>
            <person name="Fujisawa T."/>
            <person name="Togashi T."/>
            <person name="Yamamoto N."/>
            <person name="Seo M."/>
            <person name="Sato S."/>
            <person name="Yamada T."/>
            <person name="Mori H."/>
            <person name="Tajima N."/>
            <person name="Moriyama T."/>
            <person name="Ikeuchi M."/>
            <person name="Watanabe M."/>
            <person name="Wada H."/>
            <person name="Kobayashi K."/>
            <person name="Saito M."/>
            <person name="Masuda T."/>
            <person name="Sasaki-Sekimoto Y."/>
            <person name="Mashiguchi K."/>
            <person name="Awai K."/>
            <person name="Shimojima M."/>
            <person name="Masuda S."/>
            <person name="Iwai M."/>
            <person name="Nobusawa T."/>
            <person name="Narise T."/>
            <person name="Kondo S."/>
            <person name="Saito H."/>
            <person name="Sato R."/>
            <person name="Murakawa M."/>
            <person name="Ihara Y."/>
            <person name="Oshima-Yamada Y."/>
            <person name="Ohtaka K."/>
            <person name="Satoh M."/>
            <person name="Sonobe K."/>
            <person name="Ishii M."/>
            <person name="Ohtani R."/>
            <person name="Kanamori-Sato M."/>
            <person name="Honoki R."/>
            <person name="Miyazaki D."/>
            <person name="Mochizuki H."/>
            <person name="Umetsu J."/>
            <person name="Higashi K."/>
            <person name="Shibata D."/>
            <person name="Kamiya Y."/>
            <person name="Sato N."/>
            <person name="Nakamura Y."/>
            <person name="Tabata S."/>
            <person name="Ida S."/>
            <person name="Kurokawa K."/>
            <person name="Ohta H."/>
        </authorList>
    </citation>
    <scope>NUCLEOTIDE SEQUENCE [LARGE SCALE GENOMIC DNA]</scope>
    <source>
        <strain evidence="1 2">NIES-2285</strain>
    </source>
</reference>
<dbReference type="AlphaFoldDB" id="A0A1Y1I683"/>
<evidence type="ECO:0000313" key="2">
    <source>
        <dbReference type="Proteomes" id="UP000054558"/>
    </source>
</evidence>